<feature type="domain" description="ABC-type uncharacterised transport system" evidence="2">
    <location>
        <begin position="196"/>
        <end position="273"/>
    </location>
</feature>
<feature type="transmembrane region" description="Helical" evidence="1">
    <location>
        <begin position="83"/>
        <end position="101"/>
    </location>
</feature>
<dbReference type="OrthoDB" id="7390937at2"/>
<gene>
    <name evidence="3" type="ORF">CDQ92_05550</name>
</gene>
<dbReference type="InterPro" id="IPR019196">
    <property type="entry name" value="ABC_transp_unknown"/>
</dbReference>
<keyword evidence="1" id="KW-1133">Transmembrane helix</keyword>
<protein>
    <recommendedName>
        <fullName evidence="2">ABC-type uncharacterized transport system domain-containing protein</fullName>
    </recommendedName>
</protein>
<keyword evidence="4" id="KW-1185">Reference proteome</keyword>
<accession>A0A246K2Y3</accession>
<sequence length="380" mass="39811">MLVRAVSIAVLTLLLTWIGGGQAWLGRIDPALAIPIIALPMLLLALWHRGVRTALRRRTFIVALVCLATAQALLGAVLAGSMVWSQVGLTLMVGAVAALVADHVVQWRPRRTFLPWLAALVLVIGGFGGGHALLAALYRPATASSRAPAMTMLTGLPLRWSGSGDIAVIIADGGEDDPALAQLEAMGPVSLVDSLVDSVPPPSGTLLIAHPRALAPQELVAIDAFVRRGGKAVVLADALSGWPATHPLGDPRNPPVTSLLTPLLDHWGVALGAAPTDDNAASVVDVDGARLRLSSAGAFERLPPTCRSFADRHVAQCRIGAGEAWLVGDADLLFAPLWSPLVPGADHLRQADTIEWLSAQLWPGAGVAVLQPLWIRARAN</sequence>
<feature type="transmembrane region" description="Helical" evidence="1">
    <location>
        <begin position="113"/>
        <end position="138"/>
    </location>
</feature>
<evidence type="ECO:0000259" key="2">
    <source>
        <dbReference type="Pfam" id="PF09822"/>
    </source>
</evidence>
<proteinExistence type="predicted"/>
<evidence type="ECO:0000313" key="4">
    <source>
        <dbReference type="Proteomes" id="UP000197361"/>
    </source>
</evidence>
<evidence type="ECO:0000313" key="3">
    <source>
        <dbReference type="EMBL" id="OWQ99869.1"/>
    </source>
</evidence>
<evidence type="ECO:0000256" key="1">
    <source>
        <dbReference type="SAM" id="Phobius"/>
    </source>
</evidence>
<dbReference type="Pfam" id="PF09822">
    <property type="entry name" value="ABC_transp_aux"/>
    <property type="match status" value="1"/>
</dbReference>
<name>A0A246K2Y3_9SPHN</name>
<dbReference type="AlphaFoldDB" id="A0A246K2Y3"/>
<dbReference type="Proteomes" id="UP000197361">
    <property type="component" value="Unassembled WGS sequence"/>
</dbReference>
<feature type="transmembrane region" description="Helical" evidence="1">
    <location>
        <begin position="59"/>
        <end position="77"/>
    </location>
</feature>
<reference evidence="3 4" key="1">
    <citation type="journal article" date="2010" name="Int. J. Syst. Evol. Microbiol.">
        <title>Sphingopyxis bauzanensis sp. nov., a psychrophilic bacterium isolated from soil.</title>
        <authorList>
            <person name="Zhang D.C."/>
            <person name="Liu H.C."/>
            <person name="Xin Y.H."/>
            <person name="Zhou Y.G."/>
            <person name="Schinner F."/>
            <person name="Margesin R."/>
        </authorList>
    </citation>
    <scope>NUCLEOTIDE SEQUENCE [LARGE SCALE GENOMIC DNA]</scope>
    <source>
        <strain evidence="3 4">DSM 22271</strain>
    </source>
</reference>
<keyword evidence="1" id="KW-0472">Membrane</keyword>
<feature type="transmembrane region" description="Helical" evidence="1">
    <location>
        <begin position="31"/>
        <end position="47"/>
    </location>
</feature>
<organism evidence="3 4">
    <name type="scientific">Sphingopyxis bauzanensis</name>
    <dbReference type="NCBI Taxonomy" id="651663"/>
    <lineage>
        <taxon>Bacteria</taxon>
        <taxon>Pseudomonadati</taxon>
        <taxon>Pseudomonadota</taxon>
        <taxon>Alphaproteobacteria</taxon>
        <taxon>Sphingomonadales</taxon>
        <taxon>Sphingomonadaceae</taxon>
        <taxon>Sphingopyxis</taxon>
    </lineage>
</organism>
<dbReference type="EMBL" id="NISK01000001">
    <property type="protein sequence ID" value="OWQ99869.1"/>
    <property type="molecule type" value="Genomic_DNA"/>
</dbReference>
<comment type="caution">
    <text evidence="3">The sequence shown here is derived from an EMBL/GenBank/DDBJ whole genome shotgun (WGS) entry which is preliminary data.</text>
</comment>
<keyword evidence="1" id="KW-0812">Transmembrane</keyword>